<dbReference type="CDD" id="cd01104">
    <property type="entry name" value="HTH_MlrA-CarA"/>
    <property type="match status" value="1"/>
</dbReference>
<dbReference type="SMART" id="SM00422">
    <property type="entry name" value="HTH_MERR"/>
    <property type="match status" value="1"/>
</dbReference>
<dbReference type="InterPro" id="IPR047057">
    <property type="entry name" value="MerR_fam"/>
</dbReference>
<keyword evidence="6" id="KW-1185">Reference proteome</keyword>
<keyword evidence="2" id="KW-0238">DNA-binding</keyword>
<dbReference type="InterPro" id="IPR053987">
    <property type="entry name" value="MlrA-like_C"/>
</dbReference>
<reference evidence="6" key="1">
    <citation type="submission" date="2017-01" db="EMBL/GenBank/DDBJ databases">
        <title>Genome sequence of Rouxiella sp. ERMR1:05.</title>
        <authorList>
            <person name="Kumar R."/>
            <person name="Singh D."/>
            <person name="Kumar S."/>
        </authorList>
    </citation>
    <scope>NUCLEOTIDE SEQUENCE [LARGE SCALE GENOMIC DNA]</scope>
    <source>
        <strain evidence="6">ERMR1:05</strain>
    </source>
</reference>
<proteinExistence type="predicted"/>
<dbReference type="Pfam" id="PF13411">
    <property type="entry name" value="MerR_1"/>
    <property type="match status" value="1"/>
</dbReference>
<gene>
    <name evidence="5" type="ORF">BV494_10120</name>
</gene>
<dbReference type="GO" id="GO:0003700">
    <property type="term" value="F:DNA-binding transcription factor activity"/>
    <property type="evidence" value="ECO:0007669"/>
    <property type="project" value="InterPro"/>
</dbReference>
<dbReference type="PROSITE" id="PS00552">
    <property type="entry name" value="HTH_MERR_1"/>
    <property type="match status" value="1"/>
</dbReference>
<dbReference type="Pfam" id="PF22267">
    <property type="entry name" value="MlrA_C"/>
    <property type="match status" value="1"/>
</dbReference>
<keyword evidence="3" id="KW-0804">Transcription</keyword>
<evidence type="ECO:0000313" key="6">
    <source>
        <dbReference type="Proteomes" id="UP000239197"/>
    </source>
</evidence>
<dbReference type="Proteomes" id="UP000239197">
    <property type="component" value="Chromosome"/>
</dbReference>
<dbReference type="InterPro" id="IPR009061">
    <property type="entry name" value="DNA-bd_dom_put_sf"/>
</dbReference>
<dbReference type="PANTHER" id="PTHR30204">
    <property type="entry name" value="REDOX-CYCLING DRUG-SENSING TRANSCRIPTIONAL ACTIVATOR SOXR"/>
    <property type="match status" value="1"/>
</dbReference>
<evidence type="ECO:0000256" key="3">
    <source>
        <dbReference type="ARBA" id="ARBA00023163"/>
    </source>
</evidence>
<dbReference type="EMBL" id="CP019062">
    <property type="protein sequence ID" value="AVF35269.1"/>
    <property type="molecule type" value="Genomic_DNA"/>
</dbReference>
<dbReference type="Pfam" id="PF22270">
    <property type="entry name" value="MlrA_helical"/>
    <property type="match status" value="1"/>
</dbReference>
<dbReference type="InterPro" id="IPR000551">
    <property type="entry name" value="MerR-type_HTH_dom"/>
</dbReference>
<dbReference type="SUPFAM" id="SSF46955">
    <property type="entry name" value="Putative DNA-binding domain"/>
    <property type="match status" value="1"/>
</dbReference>
<dbReference type="InterPro" id="IPR053988">
    <property type="entry name" value="MlrA-like_helical"/>
</dbReference>
<dbReference type="PANTHER" id="PTHR30204:SF67">
    <property type="entry name" value="HTH-TYPE TRANSCRIPTIONAL REGULATOR MLRA-RELATED"/>
    <property type="match status" value="1"/>
</dbReference>
<protein>
    <submittedName>
        <fullName evidence="5">Helix-turn-helix-type transcriptional regulator</fullName>
    </submittedName>
</protein>
<dbReference type="RefSeq" id="WP_104922768.1">
    <property type="nucleotide sequence ID" value="NZ_CP019062.1"/>
</dbReference>
<evidence type="ECO:0000259" key="4">
    <source>
        <dbReference type="PROSITE" id="PS50937"/>
    </source>
</evidence>
<evidence type="ECO:0000256" key="2">
    <source>
        <dbReference type="ARBA" id="ARBA00023125"/>
    </source>
</evidence>
<name>A0A2L1UQQ4_9GAMM</name>
<dbReference type="PROSITE" id="PS50937">
    <property type="entry name" value="HTH_MERR_2"/>
    <property type="match status" value="1"/>
</dbReference>
<evidence type="ECO:0000313" key="5">
    <source>
        <dbReference type="EMBL" id="AVF35269.1"/>
    </source>
</evidence>
<evidence type="ECO:0000256" key="1">
    <source>
        <dbReference type="ARBA" id="ARBA00023015"/>
    </source>
</evidence>
<dbReference type="KEGG" id="rox:BV494_10120"/>
<feature type="domain" description="HTH merR-type" evidence="4">
    <location>
        <begin position="3"/>
        <end position="72"/>
    </location>
</feature>
<dbReference type="OrthoDB" id="9800334at2"/>
<sequence length="286" mass="31770">MSLYSIGEVARICGINPVTLRAWQRRYGLLKPQRTEGGHRLFNDEDLETIRTILGWINRGIPVGQVKSLLEGKVEALPGGWSQAEHRLLTALQDGRSSKVRQLMTELGREYPAASFVNNVLRPLRERLGSGDSRLLMLRSQLDGLIIEHSVMSMNAARKRPGMLATLTGWGQIDSTELWLEAIVRCEEGMQVDVLPVPLDEPNLENLSGAQILLWSEGKLTQIQRQRLLGWVEQGLSVTLLGSAAIILSAGENESQHAVAADALRHADLLATPEREFLHKEGKNHD</sequence>
<dbReference type="AlphaFoldDB" id="A0A2L1UQQ4"/>
<organism evidence="5 6">
    <name type="scientific">Rahnella sikkimica</name>
    <dbReference type="NCBI Taxonomy" id="1805933"/>
    <lineage>
        <taxon>Bacteria</taxon>
        <taxon>Pseudomonadati</taxon>
        <taxon>Pseudomonadota</taxon>
        <taxon>Gammaproteobacteria</taxon>
        <taxon>Enterobacterales</taxon>
        <taxon>Yersiniaceae</taxon>
        <taxon>Rahnella</taxon>
    </lineage>
</organism>
<accession>A0A2L1UQQ4</accession>
<dbReference type="Gene3D" id="1.10.1660.10">
    <property type="match status" value="1"/>
</dbReference>
<dbReference type="GO" id="GO:0003677">
    <property type="term" value="F:DNA binding"/>
    <property type="evidence" value="ECO:0007669"/>
    <property type="project" value="UniProtKB-KW"/>
</dbReference>
<keyword evidence="1" id="KW-0805">Transcription regulation</keyword>